<evidence type="ECO:0000256" key="1">
    <source>
        <dbReference type="SAM" id="MobiDB-lite"/>
    </source>
</evidence>
<organism evidence="2 3">
    <name type="scientific">Halovulum marinum</name>
    <dbReference type="NCBI Taxonomy" id="2662447"/>
    <lineage>
        <taxon>Bacteria</taxon>
        <taxon>Pseudomonadati</taxon>
        <taxon>Pseudomonadota</taxon>
        <taxon>Alphaproteobacteria</taxon>
        <taxon>Rhodobacterales</taxon>
        <taxon>Paracoccaceae</taxon>
        <taxon>Halovulum</taxon>
    </lineage>
</organism>
<accession>A0A6L5Z5R0</accession>
<dbReference type="Proteomes" id="UP000474957">
    <property type="component" value="Unassembled WGS sequence"/>
</dbReference>
<evidence type="ECO:0000313" key="2">
    <source>
        <dbReference type="EMBL" id="MSU91384.1"/>
    </source>
</evidence>
<evidence type="ECO:0008006" key="4">
    <source>
        <dbReference type="Google" id="ProtNLM"/>
    </source>
</evidence>
<dbReference type="InterPro" id="IPR036890">
    <property type="entry name" value="HATPase_C_sf"/>
</dbReference>
<dbReference type="AlphaFoldDB" id="A0A6L5Z5R0"/>
<dbReference type="Gene3D" id="3.30.565.10">
    <property type="entry name" value="Histidine kinase-like ATPase, C-terminal domain"/>
    <property type="match status" value="1"/>
</dbReference>
<sequence>MTRSISNPRRRGPPPAAAPAQAATVLRPAAAGAPRGERDAEASMRAEIGAAVRVIRNLPRLMRDDLSTAPPHVRTAAEASLDAFAAQADRIESALRRHGDLSALEAAPGTPEPDAAAAIGHIAAMRGLATGRRVAVDATIPALRLDRALLSAAVNALIDAGLDATRASPGSALTLRVLTRRDRVRLSVLHDVAPPAEPDRAALFTGPHAGPAMVHLWQLAARTGALLELGPGPGGGGTRITLELPDRAG</sequence>
<name>A0A6L5Z5R0_9RHOB</name>
<dbReference type="RefSeq" id="WP_154448493.1">
    <property type="nucleotide sequence ID" value="NZ_WIND01000019.1"/>
</dbReference>
<keyword evidence="3" id="KW-1185">Reference proteome</keyword>
<feature type="compositionally biased region" description="Low complexity" evidence="1">
    <location>
        <begin position="18"/>
        <end position="34"/>
    </location>
</feature>
<comment type="caution">
    <text evidence="2">The sequence shown here is derived from an EMBL/GenBank/DDBJ whole genome shotgun (WGS) entry which is preliminary data.</text>
</comment>
<gene>
    <name evidence="2" type="ORF">GE300_17530</name>
</gene>
<proteinExistence type="predicted"/>
<dbReference type="EMBL" id="WIND01000019">
    <property type="protein sequence ID" value="MSU91384.1"/>
    <property type="molecule type" value="Genomic_DNA"/>
</dbReference>
<feature type="region of interest" description="Disordered" evidence="1">
    <location>
        <begin position="230"/>
        <end position="249"/>
    </location>
</feature>
<reference evidence="2 3" key="1">
    <citation type="submission" date="2019-10" db="EMBL/GenBank/DDBJ databases">
        <title>Cognatihalovulum marinum gen. nov. sp. nov., a new member of the family Rhodobacteraceae isolated from deep seawater of the Northwest Indian Ocean.</title>
        <authorList>
            <person name="Ruan C."/>
            <person name="Wang J."/>
            <person name="Zheng X."/>
            <person name="Song L."/>
            <person name="Zhu Y."/>
            <person name="Huang Y."/>
            <person name="Lu Z."/>
            <person name="Du W."/>
            <person name="Huang L."/>
            <person name="Dai X."/>
        </authorList>
    </citation>
    <scope>NUCLEOTIDE SEQUENCE [LARGE SCALE GENOMIC DNA]</scope>
    <source>
        <strain evidence="2 3">2CG4</strain>
    </source>
</reference>
<protein>
    <recommendedName>
        <fullName evidence="4">Histidine kinase</fullName>
    </recommendedName>
</protein>
<evidence type="ECO:0000313" key="3">
    <source>
        <dbReference type="Proteomes" id="UP000474957"/>
    </source>
</evidence>
<feature type="region of interest" description="Disordered" evidence="1">
    <location>
        <begin position="1"/>
        <end position="42"/>
    </location>
</feature>